<keyword evidence="3" id="KW-1185">Reference proteome</keyword>
<proteinExistence type="predicted"/>
<dbReference type="EMBL" id="JAUKUD010000001">
    <property type="protein sequence ID" value="KAK0754127.1"/>
    <property type="molecule type" value="Genomic_DNA"/>
</dbReference>
<evidence type="ECO:0000256" key="1">
    <source>
        <dbReference type="SAM" id="MobiDB-lite"/>
    </source>
</evidence>
<name>A0AA40KCU9_9PEZI</name>
<feature type="region of interest" description="Disordered" evidence="1">
    <location>
        <begin position="277"/>
        <end position="296"/>
    </location>
</feature>
<protein>
    <submittedName>
        <fullName evidence="2">Uncharacterized protein</fullName>
    </submittedName>
</protein>
<reference evidence="2" key="1">
    <citation type="submission" date="2023-06" db="EMBL/GenBank/DDBJ databases">
        <title>Genome-scale phylogeny and comparative genomics of the fungal order Sordariales.</title>
        <authorList>
            <consortium name="Lawrence Berkeley National Laboratory"/>
            <person name="Hensen N."/>
            <person name="Bonometti L."/>
            <person name="Westerberg I."/>
            <person name="Brannstrom I.O."/>
            <person name="Guillou S."/>
            <person name="Cros-Aarteil S."/>
            <person name="Calhoun S."/>
            <person name="Haridas S."/>
            <person name="Kuo A."/>
            <person name="Mondo S."/>
            <person name="Pangilinan J."/>
            <person name="Riley R."/>
            <person name="LaButti K."/>
            <person name="Andreopoulos B."/>
            <person name="Lipzen A."/>
            <person name="Chen C."/>
            <person name="Yanf M."/>
            <person name="Daum C."/>
            <person name="Ng V."/>
            <person name="Clum A."/>
            <person name="Steindorff A."/>
            <person name="Ohm R."/>
            <person name="Martin F."/>
            <person name="Silar P."/>
            <person name="Natvig D."/>
            <person name="Lalanne C."/>
            <person name="Gautier V."/>
            <person name="Ament-velasquez S.L."/>
            <person name="Kruys A."/>
            <person name="Hutchinson M.I."/>
            <person name="Powell A.J."/>
            <person name="Barry K."/>
            <person name="Miller A.N."/>
            <person name="Grigoriev I.V."/>
            <person name="Debuchy R."/>
            <person name="Gladieux P."/>
            <person name="Thoren M.H."/>
            <person name="Johannesson H."/>
        </authorList>
    </citation>
    <scope>NUCLEOTIDE SEQUENCE</scope>
    <source>
        <strain evidence="2">SMH3187-1</strain>
    </source>
</reference>
<dbReference type="Proteomes" id="UP001172155">
    <property type="component" value="Unassembled WGS sequence"/>
</dbReference>
<gene>
    <name evidence="2" type="ORF">B0T18DRAFT_30606</name>
</gene>
<organism evidence="2 3">
    <name type="scientific">Schizothecium vesticola</name>
    <dbReference type="NCBI Taxonomy" id="314040"/>
    <lineage>
        <taxon>Eukaryota</taxon>
        <taxon>Fungi</taxon>
        <taxon>Dikarya</taxon>
        <taxon>Ascomycota</taxon>
        <taxon>Pezizomycotina</taxon>
        <taxon>Sordariomycetes</taxon>
        <taxon>Sordariomycetidae</taxon>
        <taxon>Sordariales</taxon>
        <taxon>Schizotheciaceae</taxon>
        <taxon>Schizothecium</taxon>
    </lineage>
</organism>
<evidence type="ECO:0000313" key="2">
    <source>
        <dbReference type="EMBL" id="KAK0754127.1"/>
    </source>
</evidence>
<comment type="caution">
    <text evidence="2">The sequence shown here is derived from an EMBL/GenBank/DDBJ whole genome shotgun (WGS) entry which is preliminary data.</text>
</comment>
<evidence type="ECO:0000313" key="3">
    <source>
        <dbReference type="Proteomes" id="UP001172155"/>
    </source>
</evidence>
<sequence length="296" mass="32776">MFLRVKVMRKSTPLGEALKLETTDRSRELGHGQPGYDAVNSMITDGILVPFPPSTRSYHRMACCCLACVPGEPALGDRSASVKAGTDRGESTFTQIFIFGRLAGLGPSQRPSTGERGDCQRMLLGLGRVPVQAISPSSKVRYCLPLSPMSMHLWKLARFEKQSTVYRTRIGCRDSSLGSTRQSARVVFLPETRGKPRDEPALCSELWNPLTQQTPGIADLDQNRSTAWQRGFISPPMTTNPRLLHGPPTESRNISQLRTEAQKVVETNFPIVSERDESRRAPNTDMTGLKTILQPH</sequence>
<dbReference type="AlphaFoldDB" id="A0AA40KCU9"/>
<accession>A0AA40KCU9</accession>